<dbReference type="InParanoid" id="A0A316VVI4"/>
<proteinExistence type="predicted"/>
<keyword evidence="2" id="KW-1185">Reference proteome</keyword>
<evidence type="ECO:0000313" key="1">
    <source>
        <dbReference type="EMBL" id="PWN41616.1"/>
    </source>
</evidence>
<organism evidence="1 2">
    <name type="scientific">Ceraceosorus guamensis</name>
    <dbReference type="NCBI Taxonomy" id="1522189"/>
    <lineage>
        <taxon>Eukaryota</taxon>
        <taxon>Fungi</taxon>
        <taxon>Dikarya</taxon>
        <taxon>Basidiomycota</taxon>
        <taxon>Ustilaginomycotina</taxon>
        <taxon>Exobasidiomycetes</taxon>
        <taxon>Ceraceosorales</taxon>
        <taxon>Ceraceosoraceae</taxon>
        <taxon>Ceraceosorus</taxon>
    </lineage>
</organism>
<accession>A0A316VVI4</accession>
<name>A0A316VVI4_9BASI</name>
<gene>
    <name evidence="1" type="ORF">IE81DRAFT_169177</name>
</gene>
<dbReference type="GeneID" id="37032475"/>
<reference evidence="1 2" key="1">
    <citation type="journal article" date="2018" name="Mol. Biol. Evol.">
        <title>Broad Genomic Sampling Reveals a Smut Pathogenic Ancestry of the Fungal Clade Ustilaginomycotina.</title>
        <authorList>
            <person name="Kijpornyongpan T."/>
            <person name="Mondo S.J."/>
            <person name="Barry K."/>
            <person name="Sandor L."/>
            <person name="Lee J."/>
            <person name="Lipzen A."/>
            <person name="Pangilinan J."/>
            <person name="LaButti K."/>
            <person name="Hainaut M."/>
            <person name="Henrissat B."/>
            <person name="Grigoriev I.V."/>
            <person name="Spatafora J.W."/>
            <person name="Aime M.C."/>
        </authorList>
    </citation>
    <scope>NUCLEOTIDE SEQUENCE [LARGE SCALE GENOMIC DNA]</scope>
    <source>
        <strain evidence="1 2">MCA 4658</strain>
    </source>
</reference>
<evidence type="ECO:0000313" key="2">
    <source>
        <dbReference type="Proteomes" id="UP000245783"/>
    </source>
</evidence>
<dbReference type="AlphaFoldDB" id="A0A316VVI4"/>
<dbReference type="EMBL" id="KZ819390">
    <property type="protein sequence ID" value="PWN41616.1"/>
    <property type="molecule type" value="Genomic_DNA"/>
</dbReference>
<dbReference type="RefSeq" id="XP_025368776.1">
    <property type="nucleotide sequence ID" value="XM_025510605.1"/>
</dbReference>
<dbReference type="Proteomes" id="UP000245783">
    <property type="component" value="Unassembled WGS sequence"/>
</dbReference>
<sequence length="164" mass="18388">MPLCGSEKLTVEDCVGCQPNCIARPAAPHSQSALLDWNGPVALVFGGLAWDGDIQAQLHRSLDHRHRSQISNHRTRHARLQLACNFERVPLPMPIETPQGSYKRSPDALALRLPPCRSAHGQSMLLRAILPRRPPSYFHRQDHTSDRHAATIYCASETETFRAR</sequence>
<protein>
    <submittedName>
        <fullName evidence="1">Uncharacterized protein</fullName>
    </submittedName>
</protein>